<keyword evidence="3" id="KW-0378">Hydrolase</keyword>
<feature type="domain" description="Large helicase-related protein winged-helix" evidence="2">
    <location>
        <begin position="26"/>
        <end position="109"/>
    </location>
</feature>
<dbReference type="InterPro" id="IPR055367">
    <property type="entry name" value="WH4_Lhr"/>
</dbReference>
<comment type="caution">
    <text evidence="3">The sequence shown here is derived from an EMBL/GenBank/DDBJ whole genome shotgun (WGS) entry which is preliminary data.</text>
</comment>
<feature type="region of interest" description="Disordered" evidence="1">
    <location>
        <begin position="1"/>
        <end position="25"/>
    </location>
</feature>
<organism evidence="3 4">
    <name type="scientific">Pseudomonas edaphica</name>
    <dbReference type="NCBI Taxonomy" id="2006980"/>
    <lineage>
        <taxon>Bacteria</taxon>
        <taxon>Pseudomonadati</taxon>
        <taxon>Pseudomonadota</taxon>
        <taxon>Gammaproteobacteria</taxon>
        <taxon>Pseudomonadales</taxon>
        <taxon>Pseudomonadaceae</taxon>
        <taxon>Pseudomonas</taxon>
    </lineage>
</organism>
<evidence type="ECO:0000313" key="3">
    <source>
        <dbReference type="EMBL" id="NWE85995.1"/>
    </source>
</evidence>
<dbReference type="Proteomes" id="UP000590218">
    <property type="component" value="Unassembled WGS sequence"/>
</dbReference>
<evidence type="ECO:0000259" key="2">
    <source>
        <dbReference type="Pfam" id="PF23234"/>
    </source>
</evidence>
<feature type="non-terminal residue" evidence="3">
    <location>
        <position position="1"/>
    </location>
</feature>
<dbReference type="AlphaFoldDB" id="A0A7Y8FW04"/>
<keyword evidence="3" id="KW-0547">Nucleotide-binding</keyword>
<accession>A0A7Y8FW04</accession>
<sequence length="174" mass="19332">GAFNGGMDDPGRWAMLRRSPSAAGPHSAETLEHVAMTLLRRYGVVFWRLLEREPDWLPSWRELLRTFHRLEARGEIRGGRFVSGLAGEQFALPEAIPLLREVRRRPHDGSLIAVCGADPLNLVGTLLPGSKVPAVSGNRIVYRDGLPAAVMVAGKQQVLLEEDLQAVQERLIRR</sequence>
<dbReference type="EMBL" id="JACARL010000211">
    <property type="protein sequence ID" value="NWE85995.1"/>
    <property type="molecule type" value="Genomic_DNA"/>
</dbReference>
<keyword evidence="3" id="KW-0067">ATP-binding</keyword>
<proteinExistence type="predicted"/>
<dbReference type="Pfam" id="PF23234">
    <property type="entry name" value="WHD_4th_Lhr"/>
    <property type="match status" value="1"/>
</dbReference>
<keyword evidence="3" id="KW-0347">Helicase</keyword>
<evidence type="ECO:0000313" key="4">
    <source>
        <dbReference type="Proteomes" id="UP000590218"/>
    </source>
</evidence>
<protein>
    <submittedName>
        <fullName evidence="3">ATP-dependent DNA helicase</fullName>
    </submittedName>
</protein>
<reference evidence="3 4" key="1">
    <citation type="submission" date="2020-04" db="EMBL/GenBank/DDBJ databases">
        <title>Molecular characterization of pseudomonads from Agaricus bisporus reveal novel blotch 2 pathogens in Western Europe.</title>
        <authorList>
            <person name="Taparia T."/>
            <person name="Krijger M."/>
            <person name="Haynes E."/>
            <person name="Elpinstone J.G."/>
            <person name="Noble R."/>
            <person name="Van Der Wolf J."/>
        </authorList>
    </citation>
    <scope>NUCLEOTIDE SEQUENCE [LARGE SCALE GENOMIC DNA]</scope>
    <source>
        <strain evidence="3 4">K6002</strain>
    </source>
</reference>
<name>A0A7Y8FW04_9PSED</name>
<dbReference type="GO" id="GO:0004386">
    <property type="term" value="F:helicase activity"/>
    <property type="evidence" value="ECO:0007669"/>
    <property type="project" value="UniProtKB-KW"/>
</dbReference>
<gene>
    <name evidence="3" type="ORF">HX795_28130</name>
</gene>
<evidence type="ECO:0000256" key="1">
    <source>
        <dbReference type="SAM" id="MobiDB-lite"/>
    </source>
</evidence>